<gene>
    <name evidence="1" type="ORF">HHL22_08455</name>
</gene>
<dbReference type="EMBL" id="JABBGH010000001">
    <property type="protein sequence ID" value="NML65232.1"/>
    <property type="molecule type" value="Genomic_DNA"/>
</dbReference>
<organism evidence="1 2">
    <name type="scientific">Hymenobacter polaris</name>
    <dbReference type="NCBI Taxonomy" id="2682546"/>
    <lineage>
        <taxon>Bacteria</taxon>
        <taxon>Pseudomonadati</taxon>
        <taxon>Bacteroidota</taxon>
        <taxon>Cytophagia</taxon>
        <taxon>Cytophagales</taxon>
        <taxon>Hymenobacteraceae</taxon>
        <taxon>Hymenobacter</taxon>
    </lineage>
</organism>
<comment type="caution">
    <text evidence="1">The sequence shown here is derived from an EMBL/GenBank/DDBJ whole genome shotgun (WGS) entry which is preliminary data.</text>
</comment>
<dbReference type="RefSeq" id="WP_169530481.1">
    <property type="nucleotide sequence ID" value="NZ_JABBGH010000001.1"/>
</dbReference>
<dbReference type="Proteomes" id="UP000559626">
    <property type="component" value="Unassembled WGS sequence"/>
</dbReference>
<name>A0A7Y0FLV8_9BACT</name>
<evidence type="ECO:0000313" key="2">
    <source>
        <dbReference type="Proteomes" id="UP000559626"/>
    </source>
</evidence>
<dbReference type="AlphaFoldDB" id="A0A7Y0FLV8"/>
<evidence type="ECO:0000313" key="1">
    <source>
        <dbReference type="EMBL" id="NML65232.1"/>
    </source>
</evidence>
<protein>
    <submittedName>
        <fullName evidence="1">Uncharacterized protein</fullName>
    </submittedName>
</protein>
<proteinExistence type="predicted"/>
<keyword evidence="2" id="KW-1185">Reference proteome</keyword>
<sequence length="108" mass="12103">MSRCLHHNTLGYIAQCPGRCCLHLYFGNVGLRLLPHELQQWRGTVAELCSHHALATLDATERSISLPGPVASQVFLFSLEELFLLHDLLASAALLLEVETILERTVRR</sequence>
<reference evidence="1 2" key="1">
    <citation type="submission" date="2020-04" db="EMBL/GenBank/DDBJ databases">
        <title>Hymenobacter polaris sp. nov., isolated from Arctic soil.</title>
        <authorList>
            <person name="Dahal R.H."/>
        </authorList>
    </citation>
    <scope>NUCLEOTIDE SEQUENCE [LARGE SCALE GENOMIC DNA]</scope>
    <source>
        <strain evidence="1 2">RP-2-7</strain>
    </source>
</reference>
<accession>A0A7Y0FLV8</accession>